<dbReference type="Proteomes" id="UP000311382">
    <property type="component" value="Unassembled WGS sequence"/>
</dbReference>
<sequence length="89" mass="8858">MQRATTPKAPLDARAAGDLLRSAFQAEIDAIHRAAPGQAKGEVYKPAPSAAGGGGAWGAAAQPKPGKLADGSDLLQTLAASLDKVKAAP</sequence>
<keyword evidence="3" id="KW-1185">Reference proteome</keyword>
<feature type="region of interest" description="Disordered" evidence="1">
    <location>
        <begin position="37"/>
        <end position="68"/>
    </location>
</feature>
<keyword evidence="2" id="KW-0804">Transcription</keyword>
<proteinExistence type="predicted"/>
<evidence type="ECO:0000256" key="1">
    <source>
        <dbReference type="SAM" id="MobiDB-lite"/>
    </source>
</evidence>
<accession>A0A5C5FN41</accession>
<dbReference type="AlphaFoldDB" id="A0A5C5FN41"/>
<evidence type="ECO:0000313" key="2">
    <source>
        <dbReference type="EMBL" id="TNY18253.1"/>
    </source>
</evidence>
<comment type="caution">
    <text evidence="2">The sequence shown here is derived from an EMBL/GenBank/DDBJ whole genome shotgun (WGS) entry which is preliminary data.</text>
</comment>
<reference evidence="2 3" key="1">
    <citation type="submission" date="2019-03" db="EMBL/GenBank/DDBJ databases">
        <title>Rhodosporidium diobovatum UCD-FST 08-225 genome sequencing, assembly, and annotation.</title>
        <authorList>
            <person name="Fakankun I.U."/>
            <person name="Fristensky B."/>
            <person name="Levin D.B."/>
        </authorList>
    </citation>
    <scope>NUCLEOTIDE SEQUENCE [LARGE SCALE GENOMIC DNA]</scope>
    <source>
        <strain evidence="2 3">UCD-FST 08-225</strain>
    </source>
</reference>
<dbReference type="EMBL" id="SOZI01000148">
    <property type="protein sequence ID" value="TNY18253.1"/>
    <property type="molecule type" value="Genomic_DNA"/>
</dbReference>
<organism evidence="2 3">
    <name type="scientific">Rhodotorula diobovata</name>
    <dbReference type="NCBI Taxonomy" id="5288"/>
    <lineage>
        <taxon>Eukaryota</taxon>
        <taxon>Fungi</taxon>
        <taxon>Dikarya</taxon>
        <taxon>Basidiomycota</taxon>
        <taxon>Pucciniomycotina</taxon>
        <taxon>Microbotryomycetes</taxon>
        <taxon>Sporidiobolales</taxon>
        <taxon>Sporidiobolaceae</taxon>
        <taxon>Rhodotorula</taxon>
    </lineage>
</organism>
<protein>
    <submittedName>
        <fullName evidence="2">DNA-directed RNA polymerase subunit alpha</fullName>
    </submittedName>
</protein>
<dbReference type="GO" id="GO:0000428">
    <property type="term" value="C:DNA-directed RNA polymerase complex"/>
    <property type="evidence" value="ECO:0007669"/>
    <property type="project" value="UniProtKB-KW"/>
</dbReference>
<gene>
    <name evidence="2" type="ORF">DMC30DRAFT_403633</name>
</gene>
<keyword evidence="2" id="KW-0240">DNA-directed RNA polymerase</keyword>
<name>A0A5C5FN41_9BASI</name>
<evidence type="ECO:0000313" key="3">
    <source>
        <dbReference type="Proteomes" id="UP000311382"/>
    </source>
</evidence>